<proteinExistence type="predicted"/>
<evidence type="ECO:0008006" key="3">
    <source>
        <dbReference type="Google" id="ProtNLM"/>
    </source>
</evidence>
<accession>D4XWJ1</accession>
<evidence type="ECO:0000313" key="1">
    <source>
        <dbReference type="EMBL" id="EFF41109.1"/>
    </source>
</evidence>
<dbReference type="OrthoDB" id="399798at2"/>
<dbReference type="eggNOG" id="ENOG5031YUU">
    <property type="taxonomic scope" value="Bacteria"/>
</dbReference>
<dbReference type="AlphaFoldDB" id="D4XWJ1"/>
<sequence>MKIIEVEKEFSIQGEDWIKLQKQTLDYLQAIKEEKIDQEKILSYALNRFINENSNNFLQTNLVKHDRFFRDPIVISATKNIESANAKLMFFEYTEYDKKMFDENVNVEFKLNGDYNAVKTFAKTIMTAYNFRISQDKIDEQTNSLSVEILDLKTNEKDQRLVKKENELFNILIKKTNSAKGDSFQDEKHKITILDIYKYKVEPITQSNLHLLNIDELKNLDQVEAYIEKIAGEQFYNIALNDYKNQIYQHFMKKLNTPDLRVSEALVRSLEYTQRELLKNYYKGKKQEVDKETFNQQVQFFVNSSIFSYFIDQYFFKKFYKEITKEAIEKEIYIVKQLMPMEQKEEIDEGKIYKILIDRKVSLHFLKMNNKEQYEKYLNIVK</sequence>
<reference evidence="1 2" key="1">
    <citation type="submission" date="2010-03" db="EMBL/GenBank/DDBJ databases">
        <authorList>
            <person name="Glass J.I."/>
            <person name="Benders G.A."/>
            <person name="Durkin A.S."/>
            <person name="Farmerie W.G."/>
            <person name="Hlavinka K."/>
            <person name="Hostetler J."/>
            <person name="Jackson J."/>
            <person name="May M.A."/>
            <person name="Miller R.H."/>
            <person name="Paralanov V."/>
            <person name="Radune D."/>
            <person name="Szczypinski B."/>
            <person name="Brown D.R."/>
        </authorList>
    </citation>
    <scope>NUCLEOTIDE SEQUENCE [LARGE SCALE GENOMIC DNA]</scope>
    <source>
        <strain evidence="1 2">A21JP2</strain>
    </source>
</reference>
<name>D4XWJ1_9BACT</name>
<dbReference type="EMBL" id="ADNC01000027">
    <property type="protein sequence ID" value="EFF41109.1"/>
    <property type="molecule type" value="Genomic_DNA"/>
</dbReference>
<protein>
    <recommendedName>
        <fullName evidence="3">Trigger factor C-terminal domain-containing protein</fullName>
    </recommendedName>
</protein>
<comment type="caution">
    <text evidence="1">The sequence shown here is derived from an EMBL/GenBank/DDBJ whole genome shotgun (WGS) entry which is preliminary data.</text>
</comment>
<dbReference type="NCBIfam" id="NF045969">
    <property type="entry name" value="trig_like_plasma"/>
    <property type="match status" value="1"/>
</dbReference>
<dbReference type="Proteomes" id="UP000004757">
    <property type="component" value="Unassembled WGS sequence"/>
</dbReference>
<organism evidence="1 2">
    <name type="scientific">Mycoplasmopsis alligatoris A21JP2</name>
    <dbReference type="NCBI Taxonomy" id="747682"/>
    <lineage>
        <taxon>Bacteria</taxon>
        <taxon>Bacillati</taxon>
        <taxon>Mycoplasmatota</taxon>
        <taxon>Mycoplasmoidales</taxon>
        <taxon>Metamycoplasmataceae</taxon>
        <taxon>Mycoplasmopsis</taxon>
    </lineage>
</organism>
<dbReference type="RefSeq" id="WP_005683712.1">
    <property type="nucleotide sequence ID" value="NZ_ADNC01000027.1"/>
</dbReference>
<gene>
    <name evidence="1" type="ORF">MALL_0439</name>
</gene>
<evidence type="ECO:0000313" key="2">
    <source>
        <dbReference type="Proteomes" id="UP000004757"/>
    </source>
</evidence>
<keyword evidence="2" id="KW-1185">Reference proteome</keyword>